<feature type="region of interest" description="Disordered" evidence="1">
    <location>
        <begin position="308"/>
        <end position="355"/>
    </location>
</feature>
<dbReference type="PANTHER" id="PTHR31923">
    <property type="entry name" value="BSD DOMAIN-CONTAINING PROTEIN"/>
    <property type="match status" value="1"/>
</dbReference>
<dbReference type="Gene3D" id="1.10.3970.10">
    <property type="entry name" value="BSD domain"/>
    <property type="match status" value="1"/>
</dbReference>
<proteinExistence type="predicted"/>
<feature type="compositionally biased region" description="Acidic residues" evidence="1">
    <location>
        <begin position="438"/>
        <end position="454"/>
    </location>
</feature>
<sequence length="482" mass="53224">MPFPVLTLLPYKIKAIRLLCVCPTPHSSSQATRNPISIRFTMSWLARSIANTLKLDDDDDVSTGNNPEPTPENPKQHLLQDDDVSSPTSPSRGVKEDISELTKTLKNQFWGVASFLAPPPQLDPNEFEPEPDPEGITGIRTDLAEIGGRFRSGISRLSNNINVSEITKMASNLLQLESDDEIEKEGNPEDFDSARENVVGVTEEVVAFARDIAMHPKTWLDFPLPENDSDNDDFDMSDAQQEHALAVEHLAPGLAALRFELCPGYMSESCFWKIYFVLLHPRLDKEDAEILSTSQIIKARAFLARESKNQTPTKLEDFPGKGSSDPKDGTATSHEESLHPSSTVPSENEPEKVSALELSTSTAAAASEIVKHPVQSIEIPIVDKAVIEEEVLDQVKDQNLNSGPCNVLEVKDEDDGDDWLKEESSEIGGASGTTIPIENEDDVSFSDLEEDDGDIPASYRKTNYSSDKDSRDWLDVEEIDMS</sequence>
<evidence type="ECO:0000313" key="4">
    <source>
        <dbReference type="Proteomes" id="UP001604336"/>
    </source>
</evidence>
<dbReference type="InterPro" id="IPR005607">
    <property type="entry name" value="BSD_dom"/>
</dbReference>
<feature type="compositionally biased region" description="Basic and acidic residues" evidence="1">
    <location>
        <begin position="308"/>
        <end position="338"/>
    </location>
</feature>
<dbReference type="InterPro" id="IPR035925">
    <property type="entry name" value="BSD_dom_sf"/>
</dbReference>
<dbReference type="Proteomes" id="UP001604336">
    <property type="component" value="Unassembled WGS sequence"/>
</dbReference>
<dbReference type="EMBL" id="JBFOLK010000002">
    <property type="protein sequence ID" value="KAL2531765.1"/>
    <property type="molecule type" value="Genomic_DNA"/>
</dbReference>
<dbReference type="Pfam" id="PF03909">
    <property type="entry name" value="BSD"/>
    <property type="match status" value="1"/>
</dbReference>
<organism evidence="3 4">
    <name type="scientific">Abeliophyllum distichum</name>
    <dbReference type="NCBI Taxonomy" id="126358"/>
    <lineage>
        <taxon>Eukaryota</taxon>
        <taxon>Viridiplantae</taxon>
        <taxon>Streptophyta</taxon>
        <taxon>Embryophyta</taxon>
        <taxon>Tracheophyta</taxon>
        <taxon>Spermatophyta</taxon>
        <taxon>Magnoliopsida</taxon>
        <taxon>eudicotyledons</taxon>
        <taxon>Gunneridae</taxon>
        <taxon>Pentapetalae</taxon>
        <taxon>asterids</taxon>
        <taxon>lamiids</taxon>
        <taxon>Lamiales</taxon>
        <taxon>Oleaceae</taxon>
        <taxon>Forsythieae</taxon>
        <taxon>Abeliophyllum</taxon>
    </lineage>
</organism>
<keyword evidence="4" id="KW-1185">Reference proteome</keyword>
<dbReference type="SMART" id="SM00751">
    <property type="entry name" value="BSD"/>
    <property type="match status" value="1"/>
</dbReference>
<dbReference type="AlphaFoldDB" id="A0ABD1V358"/>
<evidence type="ECO:0000256" key="1">
    <source>
        <dbReference type="SAM" id="MobiDB-lite"/>
    </source>
</evidence>
<dbReference type="SUPFAM" id="SSF140383">
    <property type="entry name" value="BSD domain-like"/>
    <property type="match status" value="1"/>
</dbReference>
<protein>
    <submittedName>
        <fullName evidence="3">BSD domain-containing protein</fullName>
    </submittedName>
</protein>
<accession>A0ABD1V358</accession>
<evidence type="ECO:0000259" key="2">
    <source>
        <dbReference type="PROSITE" id="PS50858"/>
    </source>
</evidence>
<feature type="domain" description="BSD" evidence="2">
    <location>
        <begin position="231"/>
        <end position="283"/>
    </location>
</feature>
<name>A0ABD1V358_9LAMI</name>
<evidence type="ECO:0000313" key="3">
    <source>
        <dbReference type="EMBL" id="KAL2531765.1"/>
    </source>
</evidence>
<gene>
    <name evidence="3" type="ORF">Adt_05116</name>
</gene>
<dbReference type="PROSITE" id="PS50858">
    <property type="entry name" value="BSD"/>
    <property type="match status" value="1"/>
</dbReference>
<feature type="region of interest" description="Disordered" evidence="1">
    <location>
        <begin position="408"/>
        <end position="482"/>
    </location>
</feature>
<dbReference type="PANTHER" id="PTHR31923:SF4">
    <property type="entry name" value="BSD DOMAIN-CONTAINING PROTEIN"/>
    <property type="match status" value="1"/>
</dbReference>
<feature type="region of interest" description="Disordered" evidence="1">
    <location>
        <begin position="55"/>
        <end position="96"/>
    </location>
</feature>
<reference evidence="4" key="1">
    <citation type="submission" date="2024-07" db="EMBL/GenBank/DDBJ databases">
        <title>Two chromosome-level genome assemblies of Korean endemic species Abeliophyllum distichum and Forsythia ovata (Oleaceae).</title>
        <authorList>
            <person name="Jang H."/>
        </authorList>
    </citation>
    <scope>NUCLEOTIDE SEQUENCE [LARGE SCALE GENOMIC DNA]</scope>
</reference>
<comment type="caution">
    <text evidence="3">The sequence shown here is derived from an EMBL/GenBank/DDBJ whole genome shotgun (WGS) entry which is preliminary data.</text>
</comment>